<dbReference type="EMBL" id="JARXVQ010000001">
    <property type="protein sequence ID" value="MDH6181382.1"/>
    <property type="molecule type" value="Genomic_DNA"/>
</dbReference>
<accession>A0ABT6KQB3</accession>
<dbReference type="InterPro" id="IPR035986">
    <property type="entry name" value="PKD_dom_sf"/>
</dbReference>
<dbReference type="Proteomes" id="UP001160142">
    <property type="component" value="Unassembled WGS sequence"/>
</dbReference>
<dbReference type="PROSITE" id="PS50093">
    <property type="entry name" value="PKD"/>
    <property type="match status" value="1"/>
</dbReference>
<feature type="compositionally biased region" description="Acidic residues" evidence="1">
    <location>
        <begin position="48"/>
        <end position="59"/>
    </location>
</feature>
<dbReference type="InterPro" id="IPR000601">
    <property type="entry name" value="PKD_dom"/>
</dbReference>
<dbReference type="SUPFAM" id="SSF49299">
    <property type="entry name" value="PKD domain"/>
    <property type="match status" value="1"/>
</dbReference>
<proteinExistence type="predicted"/>
<evidence type="ECO:0000313" key="3">
    <source>
        <dbReference type="EMBL" id="MDH6181382.1"/>
    </source>
</evidence>
<feature type="domain" description="PKD" evidence="2">
    <location>
        <begin position="143"/>
        <end position="195"/>
    </location>
</feature>
<dbReference type="InterPro" id="IPR013783">
    <property type="entry name" value="Ig-like_fold"/>
</dbReference>
<evidence type="ECO:0000256" key="1">
    <source>
        <dbReference type="SAM" id="MobiDB-lite"/>
    </source>
</evidence>
<keyword evidence="4" id="KW-1185">Reference proteome</keyword>
<gene>
    <name evidence="3" type="ORF">M2152_001564</name>
</gene>
<organism evidence="3 4">
    <name type="scientific">Antiquaquibacter oligotrophicus</name>
    <dbReference type="NCBI Taxonomy" id="2880260"/>
    <lineage>
        <taxon>Bacteria</taxon>
        <taxon>Bacillati</taxon>
        <taxon>Actinomycetota</taxon>
        <taxon>Actinomycetes</taxon>
        <taxon>Micrococcales</taxon>
        <taxon>Microbacteriaceae</taxon>
        <taxon>Antiquaquibacter</taxon>
    </lineage>
</organism>
<dbReference type="Gene3D" id="2.60.40.10">
    <property type="entry name" value="Immunoglobulins"/>
    <property type="match status" value="1"/>
</dbReference>
<feature type="region of interest" description="Disordered" evidence="1">
    <location>
        <begin position="37"/>
        <end position="59"/>
    </location>
</feature>
<sequence>MVELLLVIATMSLSGCGHLDVRLEACTSASISDDSVTLDTSLTLPGDETTDSGTDDADTTEDLGACMQRQTGLECWTVTAPPEASIAPVTLADIANFRPAVGEHYTQPRGWAVVSLPTNVVSSARPQTVDGVLLGAPATVRFTPTRWTWDYGDGTQRTTRSGGDAWENLRLREFDHTGTSHVFQNRGRYEVSLRVDFAAEYRIGDGTWTAIEGLLTVVAPPVSVTVVRASTVLVDADCTRKRSVGC</sequence>
<reference evidence="3 4" key="1">
    <citation type="submission" date="2023-04" db="EMBL/GenBank/DDBJ databases">
        <title>Genome Encyclopedia of Bacteria and Archaea VI: Functional Genomics of Type Strains.</title>
        <authorList>
            <person name="Whitman W."/>
        </authorList>
    </citation>
    <scope>NUCLEOTIDE SEQUENCE [LARGE SCALE GENOMIC DNA]</scope>
    <source>
        <strain evidence="3 4">SG_E_30_P1</strain>
    </source>
</reference>
<protein>
    <recommendedName>
        <fullName evidence="2">PKD domain-containing protein</fullName>
    </recommendedName>
</protein>
<dbReference type="RefSeq" id="WP_322133699.1">
    <property type="nucleotide sequence ID" value="NZ_CP085036.1"/>
</dbReference>
<comment type="caution">
    <text evidence="3">The sequence shown here is derived from an EMBL/GenBank/DDBJ whole genome shotgun (WGS) entry which is preliminary data.</text>
</comment>
<name>A0ABT6KQB3_9MICO</name>
<evidence type="ECO:0000259" key="2">
    <source>
        <dbReference type="PROSITE" id="PS50093"/>
    </source>
</evidence>
<dbReference type="Pfam" id="PF00801">
    <property type="entry name" value="PKD"/>
    <property type="match status" value="1"/>
</dbReference>
<evidence type="ECO:0000313" key="4">
    <source>
        <dbReference type="Proteomes" id="UP001160142"/>
    </source>
</evidence>